<dbReference type="AlphaFoldDB" id="A0A8H7UJG0"/>
<evidence type="ECO:0000256" key="2">
    <source>
        <dbReference type="ARBA" id="ARBA00009160"/>
    </source>
</evidence>
<name>A0A8H7UJG0_9FUNG</name>
<keyword evidence="7" id="KW-1185">Reference proteome</keyword>
<comment type="subcellular location">
    <subcellularLocation>
        <location evidence="1">Membrane</location>
    </subcellularLocation>
</comment>
<comment type="caution">
    <text evidence="6">The sequence shown here is derived from an EMBL/GenBank/DDBJ whole genome shotgun (WGS) entry which is preliminary data.</text>
</comment>
<comment type="similarity">
    <text evidence="2">Belongs to the FUN14 family.</text>
</comment>
<evidence type="ECO:0008006" key="8">
    <source>
        <dbReference type="Google" id="ProtNLM"/>
    </source>
</evidence>
<protein>
    <recommendedName>
        <fullName evidence="8">FUN14 family-domain-containing protein</fullName>
    </recommendedName>
</protein>
<dbReference type="PANTHER" id="PTHR21346">
    <property type="entry name" value="FUN14 DOMAIN CONTAINING"/>
    <property type="match status" value="1"/>
</dbReference>
<dbReference type="EMBL" id="JAEPRA010000002">
    <property type="protein sequence ID" value="KAG2188211.1"/>
    <property type="molecule type" value="Genomic_DNA"/>
</dbReference>
<proteinExistence type="inferred from homology"/>
<keyword evidence="4" id="KW-1133">Transmembrane helix</keyword>
<organism evidence="6 7">
    <name type="scientific">Umbelopsis vinacea</name>
    <dbReference type="NCBI Taxonomy" id="44442"/>
    <lineage>
        <taxon>Eukaryota</taxon>
        <taxon>Fungi</taxon>
        <taxon>Fungi incertae sedis</taxon>
        <taxon>Mucoromycota</taxon>
        <taxon>Mucoromycotina</taxon>
        <taxon>Umbelopsidomycetes</taxon>
        <taxon>Umbelopsidales</taxon>
        <taxon>Umbelopsidaceae</taxon>
        <taxon>Umbelopsis</taxon>
    </lineage>
</organism>
<gene>
    <name evidence="6" type="ORF">INT44_000963</name>
</gene>
<evidence type="ECO:0000256" key="3">
    <source>
        <dbReference type="ARBA" id="ARBA00022692"/>
    </source>
</evidence>
<dbReference type="PROSITE" id="PS00018">
    <property type="entry name" value="EF_HAND_1"/>
    <property type="match status" value="1"/>
</dbReference>
<keyword evidence="3" id="KW-0812">Transmembrane</keyword>
<dbReference type="OrthoDB" id="163794at2759"/>
<sequence>MLRTAFRPLGTSILCRSSVGVSSINVAPRAMPIAAMTRRTITQKTTQLPKQWVLSKSVVPASTSTILAMVMAATATPLAMKKPVLCQAFASPVQEPFDPTTNVGNRDKGAAKSLFHTGELTFGGFLGVCTGYLIKKVGKLFAMMVGVGFVFLQYCSSKGFVSVHWEAIENNWRGGLDADRDGKVSKADIKRKWGTFTGFLTQNLQFKSSFMVGFYAGIRYG</sequence>
<evidence type="ECO:0000313" key="6">
    <source>
        <dbReference type="EMBL" id="KAG2188211.1"/>
    </source>
</evidence>
<keyword evidence="5" id="KW-0472">Membrane</keyword>
<evidence type="ECO:0000256" key="4">
    <source>
        <dbReference type="ARBA" id="ARBA00022989"/>
    </source>
</evidence>
<evidence type="ECO:0000256" key="5">
    <source>
        <dbReference type="ARBA" id="ARBA00023136"/>
    </source>
</evidence>
<accession>A0A8H7UJG0</accession>
<dbReference type="InterPro" id="IPR018247">
    <property type="entry name" value="EF_Hand_1_Ca_BS"/>
</dbReference>
<reference evidence="6" key="1">
    <citation type="submission" date="2020-12" db="EMBL/GenBank/DDBJ databases">
        <title>Metabolic potential, ecology and presence of endohyphal bacteria is reflected in genomic diversity of Mucoromycotina.</title>
        <authorList>
            <person name="Muszewska A."/>
            <person name="Okrasinska A."/>
            <person name="Steczkiewicz K."/>
            <person name="Drgas O."/>
            <person name="Orlowska M."/>
            <person name="Perlinska-Lenart U."/>
            <person name="Aleksandrzak-Piekarczyk T."/>
            <person name="Szatraj K."/>
            <person name="Zielenkiewicz U."/>
            <person name="Pilsyk S."/>
            <person name="Malc E."/>
            <person name="Mieczkowski P."/>
            <person name="Kruszewska J.S."/>
            <person name="Biernat P."/>
            <person name="Pawlowska J."/>
        </authorList>
    </citation>
    <scope>NUCLEOTIDE SEQUENCE</scope>
    <source>
        <strain evidence="6">WA0000051536</strain>
    </source>
</reference>
<dbReference type="PANTHER" id="PTHR21346:SF10">
    <property type="entry name" value="TRANSMEMBRANE PROTEIN"/>
    <property type="match status" value="1"/>
</dbReference>
<dbReference type="GO" id="GO:0016020">
    <property type="term" value="C:membrane"/>
    <property type="evidence" value="ECO:0007669"/>
    <property type="project" value="UniProtKB-SubCell"/>
</dbReference>
<dbReference type="Pfam" id="PF04930">
    <property type="entry name" value="FUN14"/>
    <property type="match status" value="1"/>
</dbReference>
<evidence type="ECO:0000256" key="1">
    <source>
        <dbReference type="ARBA" id="ARBA00004370"/>
    </source>
</evidence>
<dbReference type="Proteomes" id="UP000612746">
    <property type="component" value="Unassembled WGS sequence"/>
</dbReference>
<evidence type="ECO:0000313" key="7">
    <source>
        <dbReference type="Proteomes" id="UP000612746"/>
    </source>
</evidence>
<dbReference type="InterPro" id="IPR007014">
    <property type="entry name" value="FUN14"/>
</dbReference>